<proteinExistence type="predicted"/>
<evidence type="ECO:0000256" key="1">
    <source>
        <dbReference type="ARBA" id="ARBA00022729"/>
    </source>
</evidence>
<accession>A0ABV2YLW3</accession>
<dbReference type="Gene3D" id="2.40.128.340">
    <property type="match status" value="1"/>
</dbReference>
<dbReference type="InterPro" id="IPR013517">
    <property type="entry name" value="FG-GAP"/>
</dbReference>
<name>A0ABV2YLW3_9ACTN</name>
<dbReference type="InterPro" id="IPR028994">
    <property type="entry name" value="Integrin_alpha_N"/>
</dbReference>
<gene>
    <name evidence="3" type="ORF">AB0E65_21195</name>
</gene>
<dbReference type="Proteomes" id="UP001550850">
    <property type="component" value="Unassembled WGS sequence"/>
</dbReference>
<dbReference type="Pfam" id="PF13517">
    <property type="entry name" value="FG-GAP_3"/>
    <property type="match status" value="1"/>
</dbReference>
<reference evidence="3 4" key="1">
    <citation type="submission" date="2024-06" db="EMBL/GenBank/DDBJ databases">
        <title>The Natural Products Discovery Center: Release of the First 8490 Sequenced Strains for Exploring Actinobacteria Biosynthetic Diversity.</title>
        <authorList>
            <person name="Kalkreuter E."/>
            <person name="Kautsar S.A."/>
            <person name="Yang D."/>
            <person name="Bader C.D."/>
            <person name="Teijaro C.N."/>
            <person name="Fluegel L."/>
            <person name="Davis C.M."/>
            <person name="Simpson J.R."/>
            <person name="Lauterbach L."/>
            <person name="Steele A.D."/>
            <person name="Gui C."/>
            <person name="Meng S."/>
            <person name="Li G."/>
            <person name="Viehrig K."/>
            <person name="Ye F."/>
            <person name="Su P."/>
            <person name="Kiefer A.F."/>
            <person name="Nichols A."/>
            <person name="Cepeda A.J."/>
            <person name="Yan W."/>
            <person name="Fan B."/>
            <person name="Jiang Y."/>
            <person name="Adhikari A."/>
            <person name="Zheng C.-J."/>
            <person name="Schuster L."/>
            <person name="Cowan T.M."/>
            <person name="Smanski M.J."/>
            <person name="Chevrette M.G."/>
            <person name="De Carvalho L.P.S."/>
            <person name="Shen B."/>
        </authorList>
    </citation>
    <scope>NUCLEOTIDE SEQUENCE [LARGE SCALE GENOMIC DNA]</scope>
    <source>
        <strain evidence="3 4">NPDC038104</strain>
    </source>
</reference>
<feature type="chain" id="PRO_5045571459" evidence="2">
    <location>
        <begin position="36"/>
        <end position="856"/>
    </location>
</feature>
<feature type="signal peptide" evidence="2">
    <location>
        <begin position="1"/>
        <end position="35"/>
    </location>
</feature>
<dbReference type="EMBL" id="JBEZUR010000038">
    <property type="protein sequence ID" value="MEU3556706.1"/>
    <property type="molecule type" value="Genomic_DNA"/>
</dbReference>
<organism evidence="3 4">
    <name type="scientific">Streptomyces fragilis</name>
    <dbReference type="NCBI Taxonomy" id="67301"/>
    <lineage>
        <taxon>Bacteria</taxon>
        <taxon>Bacillati</taxon>
        <taxon>Actinomycetota</taxon>
        <taxon>Actinomycetes</taxon>
        <taxon>Kitasatosporales</taxon>
        <taxon>Streptomycetaceae</taxon>
        <taxon>Streptomyces</taxon>
    </lineage>
</organism>
<keyword evidence="4" id="KW-1185">Reference proteome</keyword>
<evidence type="ECO:0000256" key="2">
    <source>
        <dbReference type="SAM" id="SignalP"/>
    </source>
</evidence>
<dbReference type="SUPFAM" id="SSF69318">
    <property type="entry name" value="Integrin alpha N-terminal domain"/>
    <property type="match status" value="2"/>
</dbReference>
<comment type="caution">
    <text evidence="3">The sequence shown here is derived from an EMBL/GenBank/DDBJ whole genome shotgun (WGS) entry which is preliminary data.</text>
</comment>
<sequence length="856" mass="90750">MVMRNDGSRGRGRSSVLALVLLLTLSLLGAGLAIAATAPDPAAGEAGRGVEVSALARAKSSGKPVEIVEKRTETSEAYVNPSGTLTVTTHLSPVRVRQGGKWVGIDTDLVADKNGVRPKAAAAGIELSDGGSGPLVRLNDDRHVLEYSWPGKLPKPELDGPVATYPEVMPGVDLRVEVEAEGFRQMLVVKDAEAAKNPELRTLTYGITSNGLKVTADGKRGVKAADAKGRVVFSGPVPRMWDSGKGGKKKQASMETTATAGGRLKVVPDQELLTGTDTTYPVYVGPSFSAQPPGAYVVYDNGQTRWDTYAFEVGTTTYSNNKYGRIRSFFQVNVPYLAGRQVLKASMSLEDSTVGYEDCSLFPVELWETGPAGATTTWNNQPVWKTKNSSFACPWGSRMSLDATSAAQAASQRGTNLVDLGVRTSLTGESAKAEGWRYFLLEQAKFTVEIKNNGECWLFSDVSHKDPDGVSFTKDVNCDSLATVVKAEPYAAAQTTGELLAGPHSFVCWRSGDRNGAGNRIWYYVKGDTASGWTGWQGWGFVPADKVVGVGAEPFPGLPACDVHHVTPGITPPQDFTSDGISDVVALEADGDLALFPGLGNGTLGSKRMLWSDGRGSAYTNVMAGDFNGDGLGDIGAFDGLRVWWWAGNGDGGVGATAQPLMDNRNDTQAFFDPGLRDPCRAAFAADLNMDGKTDIAAVCGYGDLEDGVTSGDSVWWWPGDADGGINATLPPASGDGYEYIHIGATPTEFFPVDLTGDGRMDIARMTTPTVVVLNPGPSSGNRPYNNSYLAWPPSGFSGTVTKVFAGDFNGDRYGDMAGVDGSGQLWQWPGKGDGTLGTPARMTFATDWGAYTDIL</sequence>
<dbReference type="RefSeq" id="WP_159105581.1">
    <property type="nucleotide sequence ID" value="NZ_BEVZ01000002.1"/>
</dbReference>
<protein>
    <submittedName>
        <fullName evidence="3">VCBS repeat-containing protein</fullName>
    </submittedName>
</protein>
<evidence type="ECO:0000313" key="4">
    <source>
        <dbReference type="Proteomes" id="UP001550850"/>
    </source>
</evidence>
<keyword evidence="1 2" id="KW-0732">Signal</keyword>
<evidence type="ECO:0000313" key="3">
    <source>
        <dbReference type="EMBL" id="MEU3556706.1"/>
    </source>
</evidence>